<dbReference type="STRING" id="68775.A0A5C3LNC9"/>
<evidence type="ECO:0000313" key="1">
    <source>
        <dbReference type="EMBL" id="TFK34097.1"/>
    </source>
</evidence>
<dbReference type="OrthoDB" id="3025143at2759"/>
<dbReference type="EMBL" id="ML213636">
    <property type="protein sequence ID" value="TFK34097.1"/>
    <property type="molecule type" value="Genomic_DNA"/>
</dbReference>
<gene>
    <name evidence="1" type="ORF">BDQ12DRAFT_727145</name>
</gene>
<organism evidence="1 2">
    <name type="scientific">Crucibulum laeve</name>
    <dbReference type="NCBI Taxonomy" id="68775"/>
    <lineage>
        <taxon>Eukaryota</taxon>
        <taxon>Fungi</taxon>
        <taxon>Dikarya</taxon>
        <taxon>Basidiomycota</taxon>
        <taxon>Agaricomycotina</taxon>
        <taxon>Agaricomycetes</taxon>
        <taxon>Agaricomycetidae</taxon>
        <taxon>Agaricales</taxon>
        <taxon>Agaricineae</taxon>
        <taxon>Nidulariaceae</taxon>
        <taxon>Crucibulum</taxon>
    </lineage>
</organism>
<protein>
    <recommendedName>
        <fullName evidence="3">Prolyl 4-hydroxylase alpha subunit Fe(2+) 2OG dioxygenase domain-containing protein</fullName>
    </recommendedName>
</protein>
<accession>A0A5C3LNC9</accession>
<sequence>MAEATDVRTSVARKYVAPAAGAAIPTGIEVDKASVASSGFIGALDSGLRRSLSLKELVGPSSKHGFMLVPYTAGTPIPFLDSEGRVIAVFADHPEDGDWDLVAADAATAMKNTGAQCKFSKDDRIHRRGRFAAKFIGFSHGGGQLHPTQLLKSDPVTPALQRLNQHPSFKRLTGFGSSVFATWAPRLHAYYVDRMGKLLAHDPSLHCNFSNSVFATATYNFGPCTVCFKHTDFANLPFGWCAITALGLYDYEKGGHLVLWDLKLIVEFPPGTTFLIPSAIIHHSNVPIGAKEMRYSFTQYTAGGIF</sequence>
<name>A0A5C3LNC9_9AGAR</name>
<evidence type="ECO:0000313" key="2">
    <source>
        <dbReference type="Proteomes" id="UP000308652"/>
    </source>
</evidence>
<evidence type="ECO:0008006" key="3">
    <source>
        <dbReference type="Google" id="ProtNLM"/>
    </source>
</evidence>
<dbReference type="Proteomes" id="UP000308652">
    <property type="component" value="Unassembled WGS sequence"/>
</dbReference>
<dbReference type="Gene3D" id="3.60.130.30">
    <property type="match status" value="1"/>
</dbReference>
<reference evidence="1 2" key="1">
    <citation type="journal article" date="2019" name="Nat. Ecol. Evol.">
        <title>Megaphylogeny resolves global patterns of mushroom evolution.</title>
        <authorList>
            <person name="Varga T."/>
            <person name="Krizsan K."/>
            <person name="Foldi C."/>
            <person name="Dima B."/>
            <person name="Sanchez-Garcia M."/>
            <person name="Sanchez-Ramirez S."/>
            <person name="Szollosi G.J."/>
            <person name="Szarkandi J.G."/>
            <person name="Papp V."/>
            <person name="Albert L."/>
            <person name="Andreopoulos W."/>
            <person name="Angelini C."/>
            <person name="Antonin V."/>
            <person name="Barry K.W."/>
            <person name="Bougher N.L."/>
            <person name="Buchanan P."/>
            <person name="Buyck B."/>
            <person name="Bense V."/>
            <person name="Catcheside P."/>
            <person name="Chovatia M."/>
            <person name="Cooper J."/>
            <person name="Damon W."/>
            <person name="Desjardin D."/>
            <person name="Finy P."/>
            <person name="Geml J."/>
            <person name="Haridas S."/>
            <person name="Hughes K."/>
            <person name="Justo A."/>
            <person name="Karasinski D."/>
            <person name="Kautmanova I."/>
            <person name="Kiss B."/>
            <person name="Kocsube S."/>
            <person name="Kotiranta H."/>
            <person name="LaButti K.M."/>
            <person name="Lechner B.E."/>
            <person name="Liimatainen K."/>
            <person name="Lipzen A."/>
            <person name="Lukacs Z."/>
            <person name="Mihaltcheva S."/>
            <person name="Morgado L.N."/>
            <person name="Niskanen T."/>
            <person name="Noordeloos M.E."/>
            <person name="Ohm R.A."/>
            <person name="Ortiz-Santana B."/>
            <person name="Ovrebo C."/>
            <person name="Racz N."/>
            <person name="Riley R."/>
            <person name="Savchenko A."/>
            <person name="Shiryaev A."/>
            <person name="Soop K."/>
            <person name="Spirin V."/>
            <person name="Szebenyi C."/>
            <person name="Tomsovsky M."/>
            <person name="Tulloss R.E."/>
            <person name="Uehling J."/>
            <person name="Grigoriev I.V."/>
            <person name="Vagvolgyi C."/>
            <person name="Papp T."/>
            <person name="Martin F.M."/>
            <person name="Miettinen O."/>
            <person name="Hibbett D.S."/>
            <person name="Nagy L.G."/>
        </authorList>
    </citation>
    <scope>NUCLEOTIDE SEQUENCE [LARGE SCALE GENOMIC DNA]</scope>
    <source>
        <strain evidence="1 2">CBS 166.37</strain>
    </source>
</reference>
<proteinExistence type="predicted"/>
<keyword evidence="2" id="KW-1185">Reference proteome</keyword>
<dbReference type="AlphaFoldDB" id="A0A5C3LNC9"/>